<keyword evidence="5 8" id="KW-0812">Transmembrane</keyword>
<feature type="transmembrane region" description="Helical" evidence="8">
    <location>
        <begin position="238"/>
        <end position="259"/>
    </location>
</feature>
<evidence type="ECO:0000256" key="3">
    <source>
        <dbReference type="ARBA" id="ARBA00022448"/>
    </source>
</evidence>
<dbReference type="OrthoDB" id="554695at2"/>
<evidence type="ECO:0000256" key="8">
    <source>
        <dbReference type="RuleBase" id="RU363041"/>
    </source>
</evidence>
<feature type="transmembrane region" description="Helical" evidence="8">
    <location>
        <begin position="108"/>
        <end position="125"/>
    </location>
</feature>
<dbReference type="PANTHER" id="PTHR30269:SF0">
    <property type="entry name" value="MEMBRANE TRANSPORTER PROTEIN YFCA-RELATED"/>
    <property type="match status" value="1"/>
</dbReference>
<evidence type="ECO:0000313" key="9">
    <source>
        <dbReference type="EMBL" id="PPE73250.1"/>
    </source>
</evidence>
<comment type="similarity">
    <text evidence="2 8">Belongs to the 4-toluene sulfonate uptake permease (TSUP) (TC 2.A.102) family.</text>
</comment>
<dbReference type="RefSeq" id="WP_104230846.1">
    <property type="nucleotide sequence ID" value="NZ_PSNW01000007.1"/>
</dbReference>
<evidence type="ECO:0000256" key="5">
    <source>
        <dbReference type="ARBA" id="ARBA00022692"/>
    </source>
</evidence>
<reference evidence="9 10" key="1">
    <citation type="submission" date="2018-02" db="EMBL/GenBank/DDBJ databases">
        <title>Genome sequencing of Solimonas sp. HR-BB.</title>
        <authorList>
            <person name="Lee Y."/>
            <person name="Jeon C.O."/>
        </authorList>
    </citation>
    <scope>NUCLEOTIDE SEQUENCE [LARGE SCALE GENOMIC DNA]</scope>
    <source>
        <strain evidence="9 10">HR-BB</strain>
    </source>
</reference>
<feature type="transmembrane region" description="Helical" evidence="8">
    <location>
        <begin position="12"/>
        <end position="35"/>
    </location>
</feature>
<evidence type="ECO:0000313" key="10">
    <source>
        <dbReference type="Proteomes" id="UP000238220"/>
    </source>
</evidence>
<keyword evidence="7 8" id="KW-0472">Membrane</keyword>
<dbReference type="Proteomes" id="UP000238220">
    <property type="component" value="Unassembled WGS sequence"/>
</dbReference>
<comment type="subcellular location">
    <subcellularLocation>
        <location evidence="1 8">Cell membrane</location>
        <topology evidence="1 8">Multi-pass membrane protein</topology>
    </subcellularLocation>
</comment>
<organism evidence="9 10">
    <name type="scientific">Solimonas fluminis</name>
    <dbReference type="NCBI Taxonomy" id="2086571"/>
    <lineage>
        <taxon>Bacteria</taxon>
        <taxon>Pseudomonadati</taxon>
        <taxon>Pseudomonadota</taxon>
        <taxon>Gammaproteobacteria</taxon>
        <taxon>Nevskiales</taxon>
        <taxon>Nevskiaceae</taxon>
        <taxon>Solimonas</taxon>
    </lineage>
</organism>
<dbReference type="InterPro" id="IPR002781">
    <property type="entry name" value="TM_pro_TauE-like"/>
</dbReference>
<dbReference type="GO" id="GO:0005886">
    <property type="term" value="C:plasma membrane"/>
    <property type="evidence" value="ECO:0007669"/>
    <property type="project" value="UniProtKB-SubCell"/>
</dbReference>
<keyword evidence="4 8" id="KW-1003">Cell membrane</keyword>
<comment type="caution">
    <text evidence="9">The sequence shown here is derived from an EMBL/GenBank/DDBJ whole genome shotgun (WGS) entry which is preliminary data.</text>
</comment>
<evidence type="ECO:0000256" key="1">
    <source>
        <dbReference type="ARBA" id="ARBA00004651"/>
    </source>
</evidence>
<proteinExistence type="inferred from homology"/>
<evidence type="ECO:0000256" key="4">
    <source>
        <dbReference type="ARBA" id="ARBA00022475"/>
    </source>
</evidence>
<dbReference type="PANTHER" id="PTHR30269">
    <property type="entry name" value="TRANSMEMBRANE PROTEIN YFCA"/>
    <property type="match status" value="1"/>
</dbReference>
<feature type="transmembrane region" description="Helical" evidence="8">
    <location>
        <begin position="207"/>
        <end position="226"/>
    </location>
</feature>
<accession>A0A2S5TE49</accession>
<evidence type="ECO:0000256" key="2">
    <source>
        <dbReference type="ARBA" id="ARBA00009142"/>
    </source>
</evidence>
<feature type="transmembrane region" description="Helical" evidence="8">
    <location>
        <begin position="168"/>
        <end position="187"/>
    </location>
</feature>
<dbReference type="Pfam" id="PF01925">
    <property type="entry name" value="TauE"/>
    <property type="match status" value="1"/>
</dbReference>
<gene>
    <name evidence="9" type="ORF">C3942_13310</name>
</gene>
<name>A0A2S5TE49_9GAMM</name>
<evidence type="ECO:0000256" key="7">
    <source>
        <dbReference type="ARBA" id="ARBA00023136"/>
    </source>
</evidence>
<dbReference type="EMBL" id="PSNW01000007">
    <property type="protein sequence ID" value="PPE73250.1"/>
    <property type="molecule type" value="Genomic_DNA"/>
</dbReference>
<dbReference type="InterPro" id="IPR052017">
    <property type="entry name" value="TSUP"/>
</dbReference>
<keyword evidence="10" id="KW-1185">Reference proteome</keyword>
<keyword evidence="3" id="KW-0813">Transport</keyword>
<dbReference type="AlphaFoldDB" id="A0A2S5TE49"/>
<sequence>MLEYLPDLTPQLLALCAFALLAGFIDSVVGGGGLIQVPALFVLMPGVPPATLLGTNKLCSIWGTSAAAWQYLRRVPVEWRATLPACALAFACSLLGARTATLIPPGQLRPLVLVLLLAVLAHTLWKKDLGSLHAPRLAGRPELAAALSLGGIIGFYDGFFGPGTGSFLIFAFAGLFGFSFLAASASAKLVNVVTNAAAVLWFGSAGHILYGVALCMAVFNVAGALVGARMAIRHGSGFIRTLYIAVVGLLILKFCADLLQGRG</sequence>
<protein>
    <recommendedName>
        <fullName evidence="8">Probable membrane transporter protein</fullName>
    </recommendedName>
</protein>
<evidence type="ECO:0000256" key="6">
    <source>
        <dbReference type="ARBA" id="ARBA00022989"/>
    </source>
</evidence>
<keyword evidence="6 8" id="KW-1133">Transmembrane helix</keyword>